<dbReference type="GO" id="GO:0055085">
    <property type="term" value="P:transmembrane transport"/>
    <property type="evidence" value="ECO:0007669"/>
    <property type="project" value="InterPro"/>
</dbReference>
<keyword evidence="1" id="KW-0732">Signal</keyword>
<evidence type="ECO:0000313" key="3">
    <source>
        <dbReference type="EMBL" id="PWN59397.1"/>
    </source>
</evidence>
<evidence type="ECO:0000256" key="1">
    <source>
        <dbReference type="SAM" id="SignalP"/>
    </source>
</evidence>
<sequence length="245" mass="27953">MKKTILFLLILLSESAFSQKTLATYPDGQFPYKGGSIQLFSDMQDYFLKSGSKPCDKNEIYFISLKIDENGKPALIKKKSDESVIEKNKCAFTLVVKSLGSLKNWQPAEQDGKTVSAYFDFLFQPKDFFENYKSDYNIAKSYESAAIPGGIKAFRKDVRESLINYLDWESYNPKGTFIISFAVDTDGDITNVDIEPKIENSKILLEDIKFALKKIKGKWVPAKTNGVPVRSWFRMPFNFKSSDRD</sequence>
<proteinExistence type="predicted"/>
<dbReference type="InterPro" id="IPR037682">
    <property type="entry name" value="TonB_C"/>
</dbReference>
<reference evidence="3 4" key="1">
    <citation type="submission" date="2018-04" db="EMBL/GenBank/DDBJ databases">
        <title>Chryseobacterium oncorhynchi 701B-08T from rainbow trout, and Chryseobacterium viscerum 687B-08T from diseased fish.</title>
        <authorList>
            <person name="Jeong J.-J."/>
            <person name="Lee Y.J."/>
            <person name="Pathiraja D."/>
            <person name="Park B."/>
            <person name="Choi I.-G."/>
            <person name="Kim K.D."/>
        </authorList>
    </citation>
    <scope>NUCLEOTIDE SEQUENCE [LARGE SCALE GENOMIC DNA]</scope>
    <source>
        <strain evidence="3 4">687B-08</strain>
    </source>
</reference>
<dbReference type="Gene3D" id="3.30.1150.10">
    <property type="match status" value="1"/>
</dbReference>
<feature type="domain" description="TonB C-terminal" evidence="2">
    <location>
        <begin position="174"/>
        <end position="240"/>
    </location>
</feature>
<gene>
    <name evidence="3" type="ORF">C1634_018985</name>
</gene>
<feature type="chain" id="PRO_5016308423" description="TonB C-terminal domain-containing protein" evidence="1">
    <location>
        <begin position="19"/>
        <end position="245"/>
    </location>
</feature>
<dbReference type="SUPFAM" id="SSF74653">
    <property type="entry name" value="TolA/TonB C-terminal domain"/>
    <property type="match status" value="1"/>
</dbReference>
<dbReference type="AlphaFoldDB" id="A0A316WDK7"/>
<organism evidence="3 4">
    <name type="scientific">Chryseobacterium viscerum</name>
    <dbReference type="NCBI Taxonomy" id="1037377"/>
    <lineage>
        <taxon>Bacteria</taxon>
        <taxon>Pseudomonadati</taxon>
        <taxon>Bacteroidota</taxon>
        <taxon>Flavobacteriia</taxon>
        <taxon>Flavobacteriales</taxon>
        <taxon>Weeksellaceae</taxon>
        <taxon>Chryseobacterium group</taxon>
        <taxon>Chryseobacterium</taxon>
    </lineage>
</organism>
<dbReference type="Proteomes" id="UP000236413">
    <property type="component" value="Unassembled WGS sequence"/>
</dbReference>
<dbReference type="RefSeq" id="WP_103234667.1">
    <property type="nucleotide sequence ID" value="NZ_PPEG02000008.1"/>
</dbReference>
<evidence type="ECO:0000259" key="2">
    <source>
        <dbReference type="Pfam" id="PF03544"/>
    </source>
</evidence>
<protein>
    <recommendedName>
        <fullName evidence="2">TonB C-terminal domain-containing protein</fullName>
    </recommendedName>
</protein>
<dbReference type="EMBL" id="PPEG02000008">
    <property type="protein sequence ID" value="PWN59397.1"/>
    <property type="molecule type" value="Genomic_DNA"/>
</dbReference>
<dbReference type="Pfam" id="PF03544">
    <property type="entry name" value="TonB_C"/>
    <property type="match status" value="1"/>
</dbReference>
<name>A0A316WDK7_9FLAO</name>
<evidence type="ECO:0000313" key="4">
    <source>
        <dbReference type="Proteomes" id="UP000236413"/>
    </source>
</evidence>
<comment type="caution">
    <text evidence="3">The sequence shown here is derived from an EMBL/GenBank/DDBJ whole genome shotgun (WGS) entry which is preliminary data.</text>
</comment>
<accession>A0A316WDK7</accession>
<feature type="signal peptide" evidence="1">
    <location>
        <begin position="1"/>
        <end position="18"/>
    </location>
</feature>